<dbReference type="InterPro" id="IPR020846">
    <property type="entry name" value="MFS_dom"/>
</dbReference>
<proteinExistence type="predicted"/>
<dbReference type="GO" id="GO:0016020">
    <property type="term" value="C:membrane"/>
    <property type="evidence" value="ECO:0007669"/>
    <property type="project" value="UniProtKB-SubCell"/>
</dbReference>
<evidence type="ECO:0000256" key="4">
    <source>
        <dbReference type="ARBA" id="ARBA00022847"/>
    </source>
</evidence>
<keyword evidence="4" id="KW-0769">Symport</keyword>
<dbReference type="PANTHER" id="PTHR11662">
    <property type="entry name" value="SOLUTE CARRIER FAMILY 17"/>
    <property type="match status" value="1"/>
</dbReference>
<feature type="transmembrane region" description="Helical" evidence="7">
    <location>
        <begin position="206"/>
        <end position="228"/>
    </location>
</feature>
<dbReference type="Pfam" id="PF07690">
    <property type="entry name" value="MFS_1"/>
    <property type="match status" value="1"/>
</dbReference>
<feature type="transmembrane region" description="Helical" evidence="7">
    <location>
        <begin position="181"/>
        <end position="200"/>
    </location>
</feature>
<evidence type="ECO:0000313" key="9">
    <source>
        <dbReference type="Proteomes" id="UP000504618"/>
    </source>
</evidence>
<keyword evidence="2" id="KW-0813">Transport</keyword>
<dbReference type="InterPro" id="IPR036259">
    <property type="entry name" value="MFS_trans_sf"/>
</dbReference>
<dbReference type="GeneID" id="112457235"/>
<evidence type="ECO:0000256" key="3">
    <source>
        <dbReference type="ARBA" id="ARBA00022692"/>
    </source>
</evidence>
<dbReference type="InterPro" id="IPR050382">
    <property type="entry name" value="MFS_Na/Anion_cotransporter"/>
</dbReference>
<name>A0A6J1Q1B0_9HYME</name>
<feature type="non-terminal residue" evidence="10">
    <location>
        <position position="1"/>
    </location>
</feature>
<evidence type="ECO:0000256" key="7">
    <source>
        <dbReference type="SAM" id="Phobius"/>
    </source>
</evidence>
<dbReference type="GO" id="GO:0006820">
    <property type="term" value="P:monoatomic anion transport"/>
    <property type="evidence" value="ECO:0007669"/>
    <property type="project" value="TreeGrafter"/>
</dbReference>
<organism evidence="9 10">
    <name type="scientific">Temnothorax curvispinosus</name>
    <dbReference type="NCBI Taxonomy" id="300111"/>
    <lineage>
        <taxon>Eukaryota</taxon>
        <taxon>Metazoa</taxon>
        <taxon>Ecdysozoa</taxon>
        <taxon>Arthropoda</taxon>
        <taxon>Hexapoda</taxon>
        <taxon>Insecta</taxon>
        <taxon>Pterygota</taxon>
        <taxon>Neoptera</taxon>
        <taxon>Endopterygota</taxon>
        <taxon>Hymenoptera</taxon>
        <taxon>Apocrita</taxon>
        <taxon>Aculeata</taxon>
        <taxon>Formicoidea</taxon>
        <taxon>Formicidae</taxon>
        <taxon>Myrmicinae</taxon>
        <taxon>Temnothorax</taxon>
    </lineage>
</organism>
<feature type="domain" description="Major facilitator superfamily (MFS) profile" evidence="8">
    <location>
        <begin position="1"/>
        <end position="299"/>
    </location>
</feature>
<dbReference type="PANTHER" id="PTHR11662:SF280">
    <property type="entry name" value="FI21844P1-RELATED"/>
    <property type="match status" value="1"/>
</dbReference>
<evidence type="ECO:0000256" key="1">
    <source>
        <dbReference type="ARBA" id="ARBA00004141"/>
    </source>
</evidence>
<feature type="transmembrane region" description="Helical" evidence="7">
    <location>
        <begin position="270"/>
        <end position="294"/>
    </location>
</feature>
<keyword evidence="6 7" id="KW-0472">Membrane</keyword>
<keyword evidence="5 7" id="KW-1133">Transmembrane helix</keyword>
<dbReference type="OrthoDB" id="2985014at2759"/>
<dbReference type="InterPro" id="IPR011701">
    <property type="entry name" value="MFS"/>
</dbReference>
<evidence type="ECO:0000256" key="2">
    <source>
        <dbReference type="ARBA" id="ARBA00022448"/>
    </source>
</evidence>
<comment type="subcellular location">
    <subcellularLocation>
        <location evidence="1">Membrane</location>
        <topology evidence="1">Multi-pass membrane protein</topology>
    </subcellularLocation>
</comment>
<gene>
    <name evidence="10" type="primary">LOC112457235</name>
</gene>
<sequence>SKHYTSGTFAYAGSQLGAVITMPIAGVLAASNSGWPSIFYIFGVLAIIWSIAFLYFGADTPSIHRSISPEERMYIEDSLRTTEAKSDDEVKQKLKTPWKHIFTSLPMWAIIIAHSTQNWGGTTLSTQIPSYITGVLNFNVKESGIISALPYSVKFILTFPISWLSDFALKKGAARGTIRKICNTVAYWGPAIALACMSVVPTDGYIWAIVILVLAVSLNAGGLSGFLINHIDLSPNFAGTMVSITNTFATVISIIAPLICAIIVTDESNVYQWNIVFYVSAALFFLGNLVFVIFGKGEIQWWNDPKAQQPKRKEKKENETHI</sequence>
<keyword evidence="9" id="KW-1185">Reference proteome</keyword>
<feature type="transmembrane region" description="Helical" evidence="7">
    <location>
        <begin position="240"/>
        <end position="264"/>
    </location>
</feature>
<dbReference type="GO" id="GO:0015293">
    <property type="term" value="F:symporter activity"/>
    <property type="evidence" value="ECO:0007669"/>
    <property type="project" value="UniProtKB-KW"/>
</dbReference>
<evidence type="ECO:0000259" key="8">
    <source>
        <dbReference type="PROSITE" id="PS50850"/>
    </source>
</evidence>
<evidence type="ECO:0000256" key="5">
    <source>
        <dbReference type="ARBA" id="ARBA00022989"/>
    </source>
</evidence>
<dbReference type="Proteomes" id="UP000504618">
    <property type="component" value="Unplaced"/>
</dbReference>
<accession>A0A6J1Q1B0</accession>
<dbReference type="SUPFAM" id="SSF103473">
    <property type="entry name" value="MFS general substrate transporter"/>
    <property type="match status" value="1"/>
</dbReference>
<reference evidence="10" key="1">
    <citation type="submission" date="2025-08" db="UniProtKB">
        <authorList>
            <consortium name="RefSeq"/>
        </authorList>
    </citation>
    <scope>IDENTIFICATION</scope>
    <source>
        <tissue evidence="10">Whole body</tissue>
    </source>
</reference>
<evidence type="ECO:0000313" key="10">
    <source>
        <dbReference type="RefSeq" id="XP_024875929.1"/>
    </source>
</evidence>
<dbReference type="FunFam" id="1.20.1250.20:FF:000003">
    <property type="entry name" value="Solute carrier family 17 member 3"/>
    <property type="match status" value="1"/>
</dbReference>
<dbReference type="RefSeq" id="XP_024875929.1">
    <property type="nucleotide sequence ID" value="XM_025020161.1"/>
</dbReference>
<dbReference type="Gene3D" id="1.20.1250.20">
    <property type="entry name" value="MFS general substrate transporter like domains"/>
    <property type="match status" value="1"/>
</dbReference>
<dbReference type="AlphaFoldDB" id="A0A6J1Q1B0"/>
<protein>
    <submittedName>
        <fullName evidence="10">Inorganic phosphate cotransporter</fullName>
    </submittedName>
</protein>
<evidence type="ECO:0000256" key="6">
    <source>
        <dbReference type="ARBA" id="ARBA00023136"/>
    </source>
</evidence>
<feature type="transmembrane region" description="Helical" evidence="7">
    <location>
        <begin position="9"/>
        <end position="31"/>
    </location>
</feature>
<feature type="transmembrane region" description="Helical" evidence="7">
    <location>
        <begin position="37"/>
        <end position="58"/>
    </location>
</feature>
<keyword evidence="3 7" id="KW-0812">Transmembrane</keyword>
<dbReference type="PROSITE" id="PS50850">
    <property type="entry name" value="MFS"/>
    <property type="match status" value="1"/>
</dbReference>